<evidence type="ECO:0000313" key="1">
    <source>
        <dbReference type="EMBL" id="RKS92653.1"/>
    </source>
</evidence>
<dbReference type="Proteomes" id="UP000280091">
    <property type="component" value="Unassembled WGS sequence"/>
</dbReference>
<protein>
    <submittedName>
        <fullName evidence="1">Uncharacterized protein</fullName>
    </submittedName>
</protein>
<dbReference type="EMBL" id="RBXA01000003">
    <property type="protein sequence ID" value="RKS92653.1"/>
    <property type="molecule type" value="Genomic_DNA"/>
</dbReference>
<comment type="caution">
    <text evidence="1">The sequence shown here is derived from an EMBL/GenBank/DDBJ whole genome shotgun (WGS) entry which is preliminary data.</text>
</comment>
<dbReference type="AlphaFoldDB" id="A0A495RYL7"/>
<evidence type="ECO:0000313" key="2">
    <source>
        <dbReference type="Proteomes" id="UP000280091"/>
    </source>
</evidence>
<reference evidence="1 2" key="1">
    <citation type="submission" date="2018-10" db="EMBL/GenBank/DDBJ databases">
        <title>Genomic Encyclopedia of Archaeal and Bacterial Type Strains, Phase II (KMG-II): from individual species to whole genera.</title>
        <authorList>
            <person name="Goeker M."/>
        </authorList>
    </citation>
    <scope>NUCLEOTIDE SEQUENCE [LARGE SCALE GENOMIC DNA]</scope>
    <source>
        <strain evidence="1 2">DSM 15094</strain>
    </source>
</reference>
<organism evidence="1 2">
    <name type="scientific">Flavobacterium limicola</name>
    <dbReference type="NCBI Taxonomy" id="180441"/>
    <lineage>
        <taxon>Bacteria</taxon>
        <taxon>Pseudomonadati</taxon>
        <taxon>Bacteroidota</taxon>
        <taxon>Flavobacteriia</taxon>
        <taxon>Flavobacteriales</taxon>
        <taxon>Flavobacteriaceae</taxon>
        <taxon>Flavobacterium</taxon>
    </lineage>
</organism>
<name>A0A495RYL7_9FLAO</name>
<proteinExistence type="predicted"/>
<accession>A0A495RYL7</accession>
<keyword evidence="2" id="KW-1185">Reference proteome</keyword>
<sequence>MYETKKILISSLAKPSQNLYIYNAKEIISNLIF</sequence>
<gene>
    <name evidence="1" type="ORF">BC952_2565</name>
</gene>